<name>A0A4Q9PWM8_9APHY</name>
<protein>
    <submittedName>
        <fullName evidence="1">Uncharacterized protein</fullName>
    </submittedName>
</protein>
<evidence type="ECO:0000313" key="2">
    <source>
        <dbReference type="Proteomes" id="UP000292082"/>
    </source>
</evidence>
<accession>A0A4Q9PWM8</accession>
<dbReference type="Proteomes" id="UP000292082">
    <property type="component" value="Unassembled WGS sequence"/>
</dbReference>
<gene>
    <name evidence="1" type="ORF">BD310DRAFT_439724</name>
</gene>
<sequence length="162" mass="18104">MICIQPAIQLNNSSRILGSGRSSGNPRATARGCAVWTTASSEPSVLICADVSLDRRIPRLQWPHGLIVIPMSTNHRCFLILRRQLTRHAKDSDITPRYFHQVDTHSMSVVPRFRWTSSQRPADTWTPDTQSNAIPAPILRLLMICFDVAIGALLYVICEAIV</sequence>
<organism evidence="1 2">
    <name type="scientific">Dichomitus squalens</name>
    <dbReference type="NCBI Taxonomy" id="114155"/>
    <lineage>
        <taxon>Eukaryota</taxon>
        <taxon>Fungi</taxon>
        <taxon>Dikarya</taxon>
        <taxon>Basidiomycota</taxon>
        <taxon>Agaricomycotina</taxon>
        <taxon>Agaricomycetes</taxon>
        <taxon>Polyporales</taxon>
        <taxon>Polyporaceae</taxon>
        <taxon>Dichomitus</taxon>
    </lineage>
</organism>
<evidence type="ECO:0000313" key="1">
    <source>
        <dbReference type="EMBL" id="TBU58919.1"/>
    </source>
</evidence>
<dbReference type="EMBL" id="ML145119">
    <property type="protein sequence ID" value="TBU58919.1"/>
    <property type="molecule type" value="Genomic_DNA"/>
</dbReference>
<reference evidence="1 2" key="1">
    <citation type="submission" date="2019-01" db="EMBL/GenBank/DDBJ databases">
        <title>Draft genome sequences of three monokaryotic isolates of the white-rot basidiomycete fungus Dichomitus squalens.</title>
        <authorList>
            <consortium name="DOE Joint Genome Institute"/>
            <person name="Lopez S.C."/>
            <person name="Andreopoulos B."/>
            <person name="Pangilinan J."/>
            <person name="Lipzen A."/>
            <person name="Riley R."/>
            <person name="Ahrendt S."/>
            <person name="Ng V."/>
            <person name="Barry K."/>
            <person name="Daum C."/>
            <person name="Grigoriev I.V."/>
            <person name="Hilden K.S."/>
            <person name="Makela M.R."/>
            <person name="de Vries R.P."/>
        </authorList>
    </citation>
    <scope>NUCLEOTIDE SEQUENCE [LARGE SCALE GENOMIC DNA]</scope>
    <source>
        <strain evidence="1 2">CBS 464.89</strain>
    </source>
</reference>
<dbReference type="AlphaFoldDB" id="A0A4Q9PWM8"/>
<proteinExistence type="predicted"/>
<keyword evidence="2" id="KW-1185">Reference proteome</keyword>